<evidence type="ECO:0000313" key="1">
    <source>
        <dbReference type="EMBL" id="GAK51546.1"/>
    </source>
</evidence>
<dbReference type="SUPFAM" id="SSF158682">
    <property type="entry name" value="TerB-like"/>
    <property type="match status" value="1"/>
</dbReference>
<accession>A0A081BMD0</accession>
<keyword evidence="2" id="KW-1185">Reference proteome</keyword>
<evidence type="ECO:0000313" key="2">
    <source>
        <dbReference type="Proteomes" id="UP000030700"/>
    </source>
</evidence>
<dbReference type="Gene3D" id="1.10.3680.10">
    <property type="entry name" value="TerB-like"/>
    <property type="match status" value="1"/>
</dbReference>
<name>A0A081BMD0_9BACT</name>
<organism evidence="1">
    <name type="scientific">Candidatus Moduliflexus flocculans</name>
    <dbReference type="NCBI Taxonomy" id="1499966"/>
    <lineage>
        <taxon>Bacteria</taxon>
        <taxon>Candidatus Moduliflexota</taxon>
        <taxon>Candidatus Moduliflexia</taxon>
        <taxon>Candidatus Moduliflexales</taxon>
        <taxon>Candidatus Moduliflexaceae</taxon>
    </lineage>
</organism>
<evidence type="ECO:0008006" key="3">
    <source>
        <dbReference type="Google" id="ProtNLM"/>
    </source>
</evidence>
<dbReference type="Proteomes" id="UP000030700">
    <property type="component" value="Unassembled WGS sequence"/>
</dbReference>
<protein>
    <recommendedName>
        <fullName evidence="3">Co-chaperone DjlA N-terminal domain-containing protein</fullName>
    </recommendedName>
</protein>
<dbReference type="HOGENOM" id="CLU_129283_1_0_0"/>
<gene>
    <name evidence="1" type="ORF">U14_02791</name>
</gene>
<sequence length="143" mass="16373">MNTSAQQSDTLKLTEAEAFAGIVIASAASDYKLSNQEVKFIHFMFSRMRLFKDWTTAQYDDMFARLLGMLKEKPTNEFLDLCIHSLPQQLYRTAFAAAIDLTVSDGYLSDEEKDFLYDLQRKMGLDTDIANRIIEVILIKNRG</sequence>
<dbReference type="InterPro" id="IPR029024">
    <property type="entry name" value="TerB-like"/>
</dbReference>
<dbReference type="STRING" id="1499966.U14_02791"/>
<dbReference type="CDD" id="cd07176">
    <property type="entry name" value="terB"/>
    <property type="match status" value="1"/>
</dbReference>
<reference evidence="1" key="1">
    <citation type="journal article" date="2015" name="PeerJ">
        <title>First genomic representation of candidate bacterial phylum KSB3 points to enhanced environmental sensing as a trigger of wastewater bulking.</title>
        <authorList>
            <person name="Sekiguchi Y."/>
            <person name="Ohashi A."/>
            <person name="Parks D.H."/>
            <person name="Yamauchi T."/>
            <person name="Tyson G.W."/>
            <person name="Hugenholtz P."/>
        </authorList>
    </citation>
    <scope>NUCLEOTIDE SEQUENCE [LARGE SCALE GENOMIC DNA]</scope>
</reference>
<dbReference type="AlphaFoldDB" id="A0A081BMD0"/>
<dbReference type="EMBL" id="DF820457">
    <property type="protein sequence ID" value="GAK51546.1"/>
    <property type="molecule type" value="Genomic_DNA"/>
</dbReference>
<proteinExistence type="predicted"/>